<dbReference type="EMBL" id="WJJP01000635">
    <property type="protein sequence ID" value="MBD3326781.1"/>
    <property type="molecule type" value="Genomic_DNA"/>
</dbReference>
<keyword evidence="4 10" id="KW-0808">Transferase</keyword>
<evidence type="ECO:0000256" key="4">
    <source>
        <dbReference type="ARBA" id="ARBA00022679"/>
    </source>
</evidence>
<evidence type="ECO:0000313" key="12">
    <source>
        <dbReference type="EMBL" id="MBD3326781.1"/>
    </source>
</evidence>
<keyword evidence="12" id="KW-0012">Acyltransferase</keyword>
<evidence type="ECO:0000256" key="1">
    <source>
        <dbReference type="ARBA" id="ARBA00001232"/>
    </source>
</evidence>
<organism evidence="12 13">
    <name type="scientific">candidate division KSB3 bacterium</name>
    <dbReference type="NCBI Taxonomy" id="2044937"/>
    <lineage>
        <taxon>Bacteria</taxon>
        <taxon>candidate division KSB3</taxon>
    </lineage>
</organism>
<evidence type="ECO:0000256" key="9">
    <source>
        <dbReference type="ARBA" id="ARBA00046608"/>
    </source>
</evidence>
<evidence type="ECO:0000256" key="5">
    <source>
        <dbReference type="ARBA" id="ARBA00023098"/>
    </source>
</evidence>
<name>A0A9D5JZE0_9BACT</name>
<keyword evidence="3 10" id="KW-0444">Lipid biosynthesis</keyword>
<dbReference type="HAMAP" id="MF_00019">
    <property type="entry name" value="PlsX"/>
    <property type="match status" value="1"/>
</dbReference>
<dbReference type="GO" id="GO:0043811">
    <property type="term" value="F:phosphate:acyl-[acyl carrier protein] acyltransferase activity"/>
    <property type="evidence" value="ECO:0007669"/>
    <property type="project" value="UniProtKB-UniRule"/>
</dbReference>
<evidence type="ECO:0000256" key="10">
    <source>
        <dbReference type="HAMAP-Rule" id="MF_00019"/>
    </source>
</evidence>
<accession>A0A9D5JZE0</accession>
<feature type="region of interest" description="Disordered" evidence="11">
    <location>
        <begin position="352"/>
        <end position="458"/>
    </location>
</feature>
<keyword evidence="6 10" id="KW-0594">Phospholipid biosynthesis</keyword>
<comment type="subunit">
    <text evidence="9 10">Homodimer. Probably interacts with PlsY.</text>
</comment>
<dbReference type="Gene3D" id="3.40.718.10">
    <property type="entry name" value="Isopropylmalate Dehydrogenase"/>
    <property type="match status" value="1"/>
</dbReference>
<feature type="compositionally biased region" description="Basic and acidic residues" evidence="11">
    <location>
        <begin position="387"/>
        <end position="458"/>
    </location>
</feature>
<dbReference type="AlphaFoldDB" id="A0A9D5JZE0"/>
<dbReference type="GO" id="GO:0005737">
    <property type="term" value="C:cytoplasm"/>
    <property type="evidence" value="ECO:0007669"/>
    <property type="project" value="UniProtKB-SubCell"/>
</dbReference>
<keyword evidence="7 10" id="KW-1208">Phospholipid metabolism</keyword>
<comment type="subcellular location">
    <subcellularLocation>
        <location evidence="10">Cytoplasm</location>
    </subcellularLocation>
    <text evidence="10">Associated with the membrane possibly through PlsY.</text>
</comment>
<dbReference type="PANTHER" id="PTHR30100">
    <property type="entry name" value="FATTY ACID/PHOSPHOLIPID SYNTHESIS PROTEIN PLSX"/>
    <property type="match status" value="1"/>
</dbReference>
<evidence type="ECO:0000313" key="13">
    <source>
        <dbReference type="Proteomes" id="UP000649604"/>
    </source>
</evidence>
<dbReference type="Pfam" id="PF02504">
    <property type="entry name" value="FA_synthesis"/>
    <property type="match status" value="1"/>
</dbReference>
<dbReference type="InterPro" id="IPR012281">
    <property type="entry name" value="Phospholipid_synth_PlsX-like"/>
</dbReference>
<evidence type="ECO:0000256" key="8">
    <source>
        <dbReference type="ARBA" id="ARBA00024069"/>
    </source>
</evidence>
<sequence length="458" mass="50501">MKIAVDVMGGDYAPEAIVEGSVQAAEEYGFPLVLVGQKEPIERELSKYQTAYLPLEVRHASQIVDMHDLPSFALRRKKDSSLHVAINMIRHGEADAAISAGNTGAAMAIGKVACRVLEGIDRPALATVLPNINGATVVIDVGANVDCKPLHLLQFAAMGHTYAKVVYGMASPRIGLLSIGEEASKGNVLTKEVFEPLSHSTLNFVGNAEGRDVFNGRVDVIVCDGFTGNVILKVSESLAKTMGLLLKEGFSKNWRTKLGYLLVKPEMEAMRRRVDYAEYGGAPLLGLNGVVIVSHGSSKARAIKNAIRMAAESVNHQLSAHIIQTIEECEFDVKSRARAMSFWRQFKNTIRHESDKSDKAKHDAESLNAPEQPQQPDEPGELAPPADRQEQEQKSPTEDAETEKKPWWHLKELKHHDSAKDKEKEHDKEKDKEKEKDKGRGDQQHAEPDQEKNSSEHS</sequence>
<evidence type="ECO:0000256" key="7">
    <source>
        <dbReference type="ARBA" id="ARBA00023264"/>
    </source>
</evidence>
<keyword evidence="5 10" id="KW-0443">Lipid metabolism</keyword>
<comment type="catalytic activity">
    <reaction evidence="1 10">
        <text>a fatty acyl-[ACP] + phosphate = an acyl phosphate + holo-[ACP]</text>
        <dbReference type="Rhea" id="RHEA:42292"/>
        <dbReference type="Rhea" id="RHEA-COMP:9685"/>
        <dbReference type="Rhea" id="RHEA-COMP:14125"/>
        <dbReference type="ChEBI" id="CHEBI:43474"/>
        <dbReference type="ChEBI" id="CHEBI:59918"/>
        <dbReference type="ChEBI" id="CHEBI:64479"/>
        <dbReference type="ChEBI" id="CHEBI:138651"/>
        <dbReference type="EC" id="2.3.1.274"/>
    </reaction>
</comment>
<keyword evidence="2 10" id="KW-0963">Cytoplasm</keyword>
<dbReference type="InterPro" id="IPR003664">
    <property type="entry name" value="FA_synthesis"/>
</dbReference>
<evidence type="ECO:0000256" key="11">
    <source>
        <dbReference type="SAM" id="MobiDB-lite"/>
    </source>
</evidence>
<evidence type="ECO:0000256" key="6">
    <source>
        <dbReference type="ARBA" id="ARBA00023209"/>
    </source>
</evidence>
<evidence type="ECO:0000256" key="2">
    <source>
        <dbReference type="ARBA" id="ARBA00022490"/>
    </source>
</evidence>
<dbReference type="Proteomes" id="UP000649604">
    <property type="component" value="Unassembled WGS sequence"/>
</dbReference>
<dbReference type="SUPFAM" id="SSF53659">
    <property type="entry name" value="Isocitrate/Isopropylmalate dehydrogenase-like"/>
    <property type="match status" value="1"/>
</dbReference>
<protein>
    <recommendedName>
        <fullName evidence="8 10">Phosphate acyltransferase</fullName>
        <ecNumber evidence="8 10">2.3.1.274</ecNumber>
    </recommendedName>
    <alternativeName>
        <fullName evidence="10">Acyl-ACP phosphotransacylase</fullName>
    </alternativeName>
    <alternativeName>
        <fullName evidence="10">Acyl-[acyl-carrier-protein]--phosphate acyltransferase</fullName>
    </alternativeName>
    <alternativeName>
        <fullName evidence="10">Phosphate-acyl-ACP acyltransferase</fullName>
    </alternativeName>
</protein>
<gene>
    <name evidence="10 12" type="primary">plsX</name>
    <name evidence="12" type="ORF">GF339_19510</name>
</gene>
<reference evidence="12" key="1">
    <citation type="submission" date="2019-11" db="EMBL/GenBank/DDBJ databases">
        <title>Microbial mats filling the niche in hypersaline microbial mats.</title>
        <authorList>
            <person name="Wong H.L."/>
            <person name="Macleod F.I."/>
            <person name="White R.A. III"/>
            <person name="Burns B.P."/>
        </authorList>
    </citation>
    <scope>NUCLEOTIDE SEQUENCE</scope>
    <source>
        <strain evidence="12">Rbin_158</strain>
    </source>
</reference>
<comment type="similarity">
    <text evidence="10">Belongs to the PlsX family.</text>
</comment>
<dbReference type="NCBIfam" id="TIGR00182">
    <property type="entry name" value="plsX"/>
    <property type="match status" value="1"/>
</dbReference>
<evidence type="ECO:0000256" key="3">
    <source>
        <dbReference type="ARBA" id="ARBA00022516"/>
    </source>
</evidence>
<comment type="caution">
    <text evidence="12">The sequence shown here is derived from an EMBL/GenBank/DDBJ whole genome shotgun (WGS) entry which is preliminary data.</text>
</comment>
<comment type="function">
    <text evidence="10">Catalyzes the reversible formation of acyl-phosphate (acyl-PO(4)) from acyl-[acyl-carrier-protein] (acyl-ACP). This enzyme utilizes acyl-ACP as fatty acyl donor, but not acyl-CoA.</text>
</comment>
<dbReference type="PANTHER" id="PTHR30100:SF1">
    <property type="entry name" value="PHOSPHATE ACYLTRANSFERASE"/>
    <property type="match status" value="1"/>
</dbReference>
<dbReference type="EC" id="2.3.1.274" evidence="8 10"/>
<proteinExistence type="inferred from homology"/>
<feature type="compositionally biased region" description="Basic and acidic residues" evidence="11">
    <location>
        <begin position="352"/>
        <end position="365"/>
    </location>
</feature>
<dbReference type="GO" id="GO:0008654">
    <property type="term" value="P:phospholipid biosynthetic process"/>
    <property type="evidence" value="ECO:0007669"/>
    <property type="project" value="UniProtKB-KW"/>
</dbReference>
<comment type="pathway">
    <text evidence="10">Lipid metabolism; phospholipid metabolism.</text>
</comment>
<dbReference type="GO" id="GO:0006633">
    <property type="term" value="P:fatty acid biosynthetic process"/>
    <property type="evidence" value="ECO:0007669"/>
    <property type="project" value="UniProtKB-UniRule"/>
</dbReference>